<keyword evidence="15 17" id="KW-0472">Membrane</keyword>
<feature type="transmembrane region" description="Helical" evidence="17">
    <location>
        <begin position="6"/>
        <end position="27"/>
    </location>
</feature>
<evidence type="ECO:0000256" key="4">
    <source>
        <dbReference type="ARBA" id="ARBA00021096"/>
    </source>
</evidence>
<comment type="catalytic activity">
    <reaction evidence="16 17">
        <text>a ubiquinone + NADH + 5 H(+)(in) = a ubiquinol + NAD(+) + 4 H(+)(out)</text>
        <dbReference type="Rhea" id="RHEA:29091"/>
        <dbReference type="Rhea" id="RHEA-COMP:9565"/>
        <dbReference type="Rhea" id="RHEA-COMP:9566"/>
        <dbReference type="ChEBI" id="CHEBI:15378"/>
        <dbReference type="ChEBI" id="CHEBI:16389"/>
        <dbReference type="ChEBI" id="CHEBI:17976"/>
        <dbReference type="ChEBI" id="CHEBI:57540"/>
        <dbReference type="ChEBI" id="CHEBI:57945"/>
        <dbReference type="EC" id="7.1.1.2"/>
    </reaction>
</comment>
<feature type="transmembrane region" description="Helical" evidence="17">
    <location>
        <begin position="172"/>
        <end position="191"/>
    </location>
</feature>
<keyword evidence="13 17" id="KW-0830">Ubiquinone</keyword>
<dbReference type="AlphaFoldDB" id="A0A0U1XRT8"/>
<evidence type="ECO:0000313" key="21">
    <source>
        <dbReference type="EMBL" id="AIY72206.1"/>
    </source>
</evidence>
<dbReference type="GO" id="GO:0015990">
    <property type="term" value="P:electron transport coupled proton transport"/>
    <property type="evidence" value="ECO:0007669"/>
    <property type="project" value="TreeGrafter"/>
</dbReference>
<comment type="subcellular location">
    <subcellularLocation>
        <location evidence="1">Mitochondrion inner membrane</location>
        <topology evidence="1">Multi-pass membrane protein</topology>
    </subcellularLocation>
</comment>
<dbReference type="PRINTS" id="PR01434">
    <property type="entry name" value="NADHDHGNASE5"/>
</dbReference>
<keyword evidence="12 17" id="KW-0520">NAD</keyword>
<feature type="transmembrane region" description="Helical" evidence="17">
    <location>
        <begin position="272"/>
        <end position="294"/>
    </location>
</feature>
<keyword evidence="10" id="KW-0249">Electron transport</keyword>
<keyword evidence="14 17" id="KW-0496">Mitochondrion</keyword>
<feature type="transmembrane region" description="Helical" evidence="17">
    <location>
        <begin position="245"/>
        <end position="266"/>
    </location>
</feature>
<evidence type="ECO:0000256" key="16">
    <source>
        <dbReference type="ARBA" id="ARBA00049551"/>
    </source>
</evidence>
<evidence type="ECO:0000256" key="2">
    <source>
        <dbReference type="ARBA" id="ARBA00008200"/>
    </source>
</evidence>
<feature type="transmembrane region" description="Helical" evidence="17">
    <location>
        <begin position="84"/>
        <end position="105"/>
    </location>
</feature>
<evidence type="ECO:0000256" key="17">
    <source>
        <dbReference type="RuleBase" id="RU003404"/>
    </source>
</evidence>
<feature type="transmembrane region" description="Helical" evidence="17">
    <location>
        <begin position="406"/>
        <end position="432"/>
    </location>
</feature>
<name>A0A0U1XRT8_MUSSP</name>
<feature type="transmembrane region" description="Helical" evidence="17">
    <location>
        <begin position="211"/>
        <end position="233"/>
    </location>
</feature>
<geneLocation type="mitochondrion" evidence="21"/>
<keyword evidence="5 17" id="KW-0813">Transport</keyword>
<evidence type="ECO:0000259" key="18">
    <source>
        <dbReference type="Pfam" id="PF00361"/>
    </source>
</evidence>
<dbReference type="EMBL" id="KY018921">
    <property type="protein sequence ID" value="ART65729.1"/>
    <property type="molecule type" value="Genomic_DNA"/>
</dbReference>
<comment type="function">
    <text evidence="17">Core subunit of the mitochondrial membrane respiratory chain NADH dehydrogenase (Complex I) which catalyzes electron transfer from NADH through the respiratory chain, using ubiquinone as an electron acceptor. Essential for the catalytic activity and assembly of complex I.</text>
</comment>
<dbReference type="InterPro" id="IPR018393">
    <property type="entry name" value="NADHpl_OxRdtase_5_subgr"/>
</dbReference>
<dbReference type="InterPro" id="IPR001750">
    <property type="entry name" value="ND/Mrp_TM"/>
</dbReference>
<gene>
    <name evidence="21" type="primary">ND5</name>
</gene>
<feature type="transmembrane region" description="Helical" evidence="17">
    <location>
        <begin position="39"/>
        <end position="56"/>
    </location>
</feature>
<dbReference type="PANTHER" id="PTHR42829:SF2">
    <property type="entry name" value="NADH-UBIQUINONE OXIDOREDUCTASE CHAIN 5"/>
    <property type="match status" value="1"/>
</dbReference>
<dbReference type="RefSeq" id="YP_009112418.1">
    <property type="nucleotide sequence ID" value="NC_025952.1"/>
</dbReference>
<reference evidence="22" key="2">
    <citation type="submission" date="2016-10" db="EMBL/GenBank/DDBJ databases">
        <title>Mitochondrial DNA haplotypes induce differential patterns of DNA methylation that result in differential chromosomal gene expression patterns.</title>
        <authorList>
            <person name="StJohn J."/>
        </authorList>
    </citation>
    <scope>NUCLEOTIDE SEQUENCE</scope>
</reference>
<evidence type="ECO:0000256" key="5">
    <source>
        <dbReference type="ARBA" id="ARBA00022448"/>
    </source>
</evidence>
<feature type="transmembrane region" description="Helical" evidence="17">
    <location>
        <begin position="301"/>
        <end position="319"/>
    </location>
</feature>
<reference evidence="21" key="1">
    <citation type="journal article" date="2014" name="Mitochondrial DNA">
        <title>The complete mitochondrial genome of western Mediterranean mouse, Mus spretus (Rodentia: Muridae).</title>
        <authorList>
            <person name="Chang P."/>
            <person name="Li J."/>
            <person name="Hwang D."/>
        </authorList>
    </citation>
    <scope>NUCLEOTIDE SEQUENCE</scope>
</reference>
<keyword evidence="7 17" id="KW-0812">Transmembrane</keyword>
<dbReference type="GO" id="GO:0042773">
    <property type="term" value="P:ATP synthesis coupled electron transport"/>
    <property type="evidence" value="ECO:0007669"/>
    <property type="project" value="InterPro"/>
</dbReference>
<feature type="transmembrane region" description="Helical" evidence="17">
    <location>
        <begin position="368"/>
        <end position="386"/>
    </location>
</feature>
<feature type="domain" description="NADH:quinone oxidoreductase/Mrp antiporter transmembrane" evidence="18">
    <location>
        <begin position="134"/>
        <end position="417"/>
    </location>
</feature>
<sequence length="607" mass="68431">MNIFTSSILLIFILLLSPILISMSNLIKHINFPLYTTTSIKFSFLISLLPLLMFFHNNMEYMITTWHWITVNSMELKMSFKIDFFSILFMSVALFVTWSIMQFSSWYMHSDPNINRFIKYLTLFLITMLILTSANNMFQLFIGWEGVGIMSFLLIGWWYGRTDANTAALQAILYNRIGDIGFILAMVWFSLNMNSWELQQIMFSNNNDNLLPLLGLLIAATGKSAQFGLHPWLPSAMEGPTPVSALLHSSTMVVAGIFLLVRFHPLTTNNNYILTTMLCLGALTTLFTAICALTQNDIKKIVAFSTSSQLGLMMVTLGMNQPYLAFLHICTHAFFKAMLFMCSGSIIHSLADEQDIRKMGNITKTMPFTSSCLVIGSLALTGMPFLTGFYSKDLIIEAINTCNTNAWALLITLIATSMTAMYSMRIIYFVTMTKPRFPPLISINENDPDLMNPIKRLAFGSIFAGFVISYNIPPTNIPILTMPWLLKTTALIISVLGFLIALELNNLTMKLSMSKANPYSSFSTLLGFFPSIIHRITPMKSLNLSLKTSLTLLDLIWLEKTIPKSTSTLHTNMTTLTTNQKGLIKLYFLTFLINITLIIILYSINPE</sequence>
<keyword evidence="11 17" id="KW-1133">Transmembrane helix</keyword>
<evidence type="ECO:0000256" key="15">
    <source>
        <dbReference type="ARBA" id="ARBA00023136"/>
    </source>
</evidence>
<evidence type="ECO:0000259" key="20">
    <source>
        <dbReference type="Pfam" id="PF06455"/>
    </source>
</evidence>
<feature type="transmembrane region" description="Helical" evidence="17">
    <location>
        <begin position="586"/>
        <end position="604"/>
    </location>
</feature>
<evidence type="ECO:0000256" key="12">
    <source>
        <dbReference type="ARBA" id="ARBA00023027"/>
    </source>
</evidence>
<evidence type="ECO:0000256" key="8">
    <source>
        <dbReference type="ARBA" id="ARBA00022792"/>
    </source>
</evidence>
<evidence type="ECO:0000256" key="7">
    <source>
        <dbReference type="ARBA" id="ARBA00022692"/>
    </source>
</evidence>
<evidence type="ECO:0000256" key="10">
    <source>
        <dbReference type="ARBA" id="ARBA00022982"/>
    </source>
</evidence>
<comment type="similarity">
    <text evidence="2 17">Belongs to the complex I subunit 5 family.</text>
</comment>
<feature type="transmembrane region" description="Helical" evidence="17">
    <location>
        <begin position="453"/>
        <end position="472"/>
    </location>
</feature>
<dbReference type="InterPro" id="IPR001516">
    <property type="entry name" value="Proton_antipo_N"/>
</dbReference>
<dbReference type="PANTHER" id="PTHR42829">
    <property type="entry name" value="NADH-UBIQUINONE OXIDOREDUCTASE CHAIN 5"/>
    <property type="match status" value="1"/>
</dbReference>
<organism evidence="21">
    <name type="scientific">Mus spretus</name>
    <name type="common">Western Mediterranean mouse</name>
    <name type="synonym">Mus musculus spretus</name>
    <dbReference type="NCBI Taxonomy" id="10096"/>
    <lineage>
        <taxon>Eukaryota</taxon>
        <taxon>Metazoa</taxon>
        <taxon>Chordata</taxon>
        <taxon>Craniata</taxon>
        <taxon>Vertebrata</taxon>
        <taxon>Euteleostomi</taxon>
        <taxon>Mammalia</taxon>
        <taxon>Eutheria</taxon>
        <taxon>Euarchontoglires</taxon>
        <taxon>Glires</taxon>
        <taxon>Rodentia</taxon>
        <taxon>Myomorpha</taxon>
        <taxon>Muroidea</taxon>
        <taxon>Muridae</taxon>
        <taxon>Murinae</taxon>
        <taxon>Mus</taxon>
        <taxon>Mus</taxon>
    </lineage>
</organism>
<evidence type="ECO:0000256" key="9">
    <source>
        <dbReference type="ARBA" id="ARBA00022967"/>
    </source>
</evidence>
<dbReference type="EMBL" id="KM978950">
    <property type="protein sequence ID" value="AIY72206.1"/>
    <property type="molecule type" value="Genomic_DNA"/>
</dbReference>
<accession>A0A0U1XRT8</accession>
<keyword evidence="9" id="KW-1278">Translocase</keyword>
<dbReference type="CTD" id="4540"/>
<feature type="transmembrane region" description="Helical" evidence="17">
    <location>
        <begin position="484"/>
        <end position="504"/>
    </location>
</feature>
<evidence type="ECO:0000313" key="22">
    <source>
        <dbReference type="EMBL" id="ART65729.1"/>
    </source>
</evidence>
<keyword evidence="8" id="KW-0999">Mitochondrion inner membrane</keyword>
<dbReference type="GeneID" id="22549214"/>
<dbReference type="Pfam" id="PF00361">
    <property type="entry name" value="Proton_antipo_M"/>
    <property type="match status" value="1"/>
</dbReference>
<feature type="transmembrane region" description="Helical" evidence="17">
    <location>
        <begin position="117"/>
        <end position="134"/>
    </location>
</feature>
<evidence type="ECO:0000259" key="19">
    <source>
        <dbReference type="Pfam" id="PF00662"/>
    </source>
</evidence>
<dbReference type="EC" id="7.1.1.2" evidence="3 17"/>
<dbReference type="GO" id="GO:0003954">
    <property type="term" value="F:NADH dehydrogenase activity"/>
    <property type="evidence" value="ECO:0007669"/>
    <property type="project" value="TreeGrafter"/>
</dbReference>
<feature type="transmembrane region" description="Helical" evidence="17">
    <location>
        <begin position="140"/>
        <end position="160"/>
    </location>
</feature>
<dbReference type="Pfam" id="PF00662">
    <property type="entry name" value="Proton_antipo_N"/>
    <property type="match status" value="1"/>
</dbReference>
<proteinExistence type="inferred from homology"/>
<dbReference type="GO" id="GO:0008137">
    <property type="term" value="F:NADH dehydrogenase (ubiquinone) activity"/>
    <property type="evidence" value="ECO:0007669"/>
    <property type="project" value="UniProtKB-EC"/>
</dbReference>
<feature type="domain" description="NADH-Ubiquinone oxidoreductase (complex I) chain 5 N-terminal" evidence="19">
    <location>
        <begin position="68"/>
        <end position="117"/>
    </location>
</feature>
<keyword evidence="6" id="KW-0679">Respiratory chain</keyword>
<dbReference type="GO" id="GO:0005743">
    <property type="term" value="C:mitochondrial inner membrane"/>
    <property type="evidence" value="ECO:0007669"/>
    <property type="project" value="UniProtKB-SubCell"/>
</dbReference>
<feature type="transmembrane region" description="Helical" evidence="17">
    <location>
        <begin position="325"/>
        <end position="347"/>
    </location>
</feature>
<evidence type="ECO:0000256" key="1">
    <source>
        <dbReference type="ARBA" id="ARBA00004448"/>
    </source>
</evidence>
<feature type="domain" description="NADH dehydrogenase subunit 5 C-terminal" evidence="20">
    <location>
        <begin position="422"/>
        <end position="601"/>
    </location>
</feature>
<dbReference type="InterPro" id="IPR003945">
    <property type="entry name" value="NU5C-like"/>
</dbReference>
<evidence type="ECO:0000256" key="3">
    <source>
        <dbReference type="ARBA" id="ARBA00012944"/>
    </source>
</evidence>
<dbReference type="Pfam" id="PF06455">
    <property type="entry name" value="NADH5_C"/>
    <property type="match status" value="1"/>
</dbReference>
<evidence type="ECO:0000256" key="14">
    <source>
        <dbReference type="ARBA" id="ARBA00023128"/>
    </source>
</evidence>
<protein>
    <recommendedName>
        <fullName evidence="4 17">NADH-ubiquinone oxidoreductase chain 5</fullName>
        <ecNumber evidence="3 17">7.1.1.2</ecNumber>
    </recommendedName>
</protein>
<dbReference type="NCBIfam" id="TIGR01974">
    <property type="entry name" value="NDH_I_L"/>
    <property type="match status" value="1"/>
</dbReference>
<evidence type="ECO:0000256" key="13">
    <source>
        <dbReference type="ARBA" id="ARBA00023075"/>
    </source>
</evidence>
<dbReference type="InterPro" id="IPR010934">
    <property type="entry name" value="NADH_DH_su5_C"/>
</dbReference>
<evidence type="ECO:0000256" key="11">
    <source>
        <dbReference type="ARBA" id="ARBA00022989"/>
    </source>
</evidence>
<evidence type="ECO:0000256" key="6">
    <source>
        <dbReference type="ARBA" id="ARBA00022660"/>
    </source>
</evidence>